<protein>
    <recommendedName>
        <fullName evidence="3">YbaB/EbfC DNA-binding family protein</fullName>
    </recommendedName>
</protein>
<evidence type="ECO:0008006" key="3">
    <source>
        <dbReference type="Google" id="ProtNLM"/>
    </source>
</evidence>
<organism evidence="1 2">
    <name type="scientific">Nocardia farcinica</name>
    <dbReference type="NCBI Taxonomy" id="37329"/>
    <lineage>
        <taxon>Bacteria</taxon>
        <taxon>Bacillati</taxon>
        <taxon>Actinomycetota</taxon>
        <taxon>Actinomycetes</taxon>
        <taxon>Mycobacteriales</taxon>
        <taxon>Nocardiaceae</taxon>
        <taxon>Nocardia</taxon>
    </lineage>
</organism>
<dbReference type="Proteomes" id="UP000057820">
    <property type="component" value="Chromosome 1"/>
</dbReference>
<dbReference type="Gene3D" id="3.30.1310.10">
    <property type="entry name" value="Nucleoid-associated protein YbaB-like domain"/>
    <property type="match status" value="1"/>
</dbReference>
<dbReference type="AlphaFoldDB" id="A0A0H5NTI9"/>
<dbReference type="EMBL" id="LN868938">
    <property type="protein sequence ID" value="CRY79065.1"/>
    <property type="molecule type" value="Genomic_DNA"/>
</dbReference>
<dbReference type="GeneID" id="61131644"/>
<dbReference type="RefSeq" id="WP_011207347.1">
    <property type="nucleotide sequence ID" value="NZ_CP086599.1"/>
</dbReference>
<sequence>MYETMDELEAAVRTRLYRLRDLAEDMSGVRASATSADGAITVEVDGNGTLLNLTFKQGISTMSPAEFEQALVSTSTAAAAAAFAQRADLVTAFNEEVAG</sequence>
<gene>
    <name evidence="1" type="ORF">ERS450000_03302</name>
</gene>
<dbReference type="InterPro" id="IPR004401">
    <property type="entry name" value="YbaB/EbfC"/>
</dbReference>
<reference evidence="2" key="1">
    <citation type="submission" date="2015-03" db="EMBL/GenBank/DDBJ databases">
        <authorList>
            <consortium name="Pathogen Informatics"/>
        </authorList>
    </citation>
    <scope>NUCLEOTIDE SEQUENCE [LARGE SCALE GENOMIC DNA]</scope>
    <source>
        <strain evidence="2">NCTC11134</strain>
    </source>
</reference>
<dbReference type="InterPro" id="IPR036894">
    <property type="entry name" value="YbaB-like_sf"/>
</dbReference>
<name>A0A0H5NTI9_NOCFR</name>
<evidence type="ECO:0000313" key="1">
    <source>
        <dbReference type="EMBL" id="CRY79065.1"/>
    </source>
</evidence>
<dbReference type="GO" id="GO:0003677">
    <property type="term" value="F:DNA binding"/>
    <property type="evidence" value="ECO:0007669"/>
    <property type="project" value="InterPro"/>
</dbReference>
<dbReference type="Pfam" id="PF02575">
    <property type="entry name" value="YbaB_DNA_bd"/>
    <property type="match status" value="1"/>
</dbReference>
<evidence type="ECO:0000313" key="2">
    <source>
        <dbReference type="Proteomes" id="UP000057820"/>
    </source>
</evidence>
<dbReference type="OMA" id="MERFHTD"/>
<accession>A0A0H5NTI9</accession>
<proteinExistence type="predicted"/>
<dbReference type="KEGG" id="nfr:ERS450000_03302"/>